<comment type="caution">
    <text evidence="1">The sequence shown here is derived from an EMBL/GenBank/DDBJ whole genome shotgun (WGS) entry which is preliminary data.</text>
</comment>
<accession>A0ABS4CMV6</accession>
<protein>
    <submittedName>
        <fullName evidence="1">Uncharacterized protein</fullName>
    </submittedName>
</protein>
<sequence length="80" mass="9584">MIIEFEGYQIECFVYGKKRSKEELSRIVRGLFREFPQLNSRELLARFMAMYDYQLLPRNSFLQKADMLVDLDISLVVEIE</sequence>
<dbReference type="Proteomes" id="UP000673375">
    <property type="component" value="Unassembled WGS sequence"/>
</dbReference>
<reference evidence="1 2" key="1">
    <citation type="submission" date="2020-12" db="EMBL/GenBank/DDBJ databases">
        <title>Vagococcus allomyrinae sp. nov. and Enterococcus lavae sp. nov., isolated from the larvae of Allomyrina dichotoma.</title>
        <authorList>
            <person name="Lee S.D."/>
        </authorList>
    </citation>
    <scope>NUCLEOTIDE SEQUENCE [LARGE SCALE GENOMIC DNA]</scope>
    <source>
        <strain evidence="1 2">BWM-S5</strain>
    </source>
</reference>
<dbReference type="EMBL" id="JAEDXU010000008">
    <property type="protein sequence ID" value="MBP1047607.1"/>
    <property type="molecule type" value="Genomic_DNA"/>
</dbReference>
<keyword evidence="2" id="KW-1185">Reference proteome</keyword>
<gene>
    <name evidence="1" type="ORF">I6N96_15070</name>
</gene>
<evidence type="ECO:0000313" key="1">
    <source>
        <dbReference type="EMBL" id="MBP1047607.1"/>
    </source>
</evidence>
<dbReference type="RefSeq" id="WP_209558383.1">
    <property type="nucleotide sequence ID" value="NZ_JAEDXU010000008.1"/>
</dbReference>
<evidence type="ECO:0000313" key="2">
    <source>
        <dbReference type="Proteomes" id="UP000673375"/>
    </source>
</evidence>
<proteinExistence type="predicted"/>
<organism evidence="1 2">
    <name type="scientific">Enterococcus larvae</name>
    <dbReference type="NCBI Taxonomy" id="2794352"/>
    <lineage>
        <taxon>Bacteria</taxon>
        <taxon>Bacillati</taxon>
        <taxon>Bacillota</taxon>
        <taxon>Bacilli</taxon>
        <taxon>Lactobacillales</taxon>
        <taxon>Enterococcaceae</taxon>
        <taxon>Enterococcus</taxon>
    </lineage>
</organism>
<name>A0ABS4CMV6_9ENTE</name>